<protein>
    <submittedName>
        <fullName evidence="9">Ferredoxin</fullName>
    </submittedName>
</protein>
<dbReference type="Pfam" id="PF00037">
    <property type="entry name" value="Fer4"/>
    <property type="match status" value="2"/>
</dbReference>
<proteinExistence type="predicted"/>
<reference evidence="9 10" key="1">
    <citation type="submission" date="2016-10" db="EMBL/GenBank/DDBJ databases">
        <authorList>
            <person name="Varghese N."/>
        </authorList>
    </citation>
    <scope>NUCLEOTIDE SEQUENCE [LARGE SCALE GENOMIC DNA]</scope>
    <source>
        <strain evidence="9 10">KB11</strain>
    </source>
</reference>
<dbReference type="PANTHER" id="PTHR43687:SF6">
    <property type="entry name" value="L-ASPARTATE SEMIALDEHYDE SULFURTRANSFERASE IRON-SULFUR SUBUNIT"/>
    <property type="match status" value="1"/>
</dbReference>
<feature type="domain" description="4Fe-4S ferredoxin-type" evidence="8">
    <location>
        <begin position="316"/>
        <end position="345"/>
    </location>
</feature>
<dbReference type="CDD" id="cd10549">
    <property type="entry name" value="MtMvhB_like"/>
    <property type="match status" value="1"/>
</dbReference>
<dbReference type="RefSeq" id="WP_004032935.1">
    <property type="nucleotide sequence ID" value="NZ_AP025586.1"/>
</dbReference>
<dbReference type="PANTHER" id="PTHR43687">
    <property type="entry name" value="ADENYLYLSULFATE REDUCTASE, BETA SUBUNIT"/>
    <property type="match status" value="1"/>
</dbReference>
<dbReference type="Pfam" id="PF14697">
    <property type="entry name" value="Fer4_21"/>
    <property type="match status" value="1"/>
</dbReference>
<evidence type="ECO:0000256" key="4">
    <source>
        <dbReference type="ARBA" id="ARBA00022737"/>
    </source>
</evidence>
<dbReference type="GO" id="GO:0016491">
    <property type="term" value="F:oxidoreductase activity"/>
    <property type="evidence" value="ECO:0007669"/>
    <property type="project" value="UniProtKB-ARBA"/>
</dbReference>
<feature type="domain" description="4Fe-4S ferredoxin-type" evidence="8">
    <location>
        <begin position="97"/>
        <end position="125"/>
    </location>
</feature>
<dbReference type="GO" id="GO:0051539">
    <property type="term" value="F:4 iron, 4 sulfur cluster binding"/>
    <property type="evidence" value="ECO:0007669"/>
    <property type="project" value="UniProtKB-KW"/>
</dbReference>
<keyword evidence="6" id="KW-0408">Iron</keyword>
<evidence type="ECO:0000256" key="7">
    <source>
        <dbReference type="ARBA" id="ARBA00023014"/>
    </source>
</evidence>
<keyword evidence="1" id="KW-0813">Transport</keyword>
<dbReference type="InterPro" id="IPR050572">
    <property type="entry name" value="Fe-S_Ferredoxin"/>
</dbReference>
<evidence type="ECO:0000313" key="10">
    <source>
        <dbReference type="Proteomes" id="UP000232133"/>
    </source>
</evidence>
<dbReference type="InterPro" id="IPR017900">
    <property type="entry name" value="4Fe4S_Fe_S_CS"/>
</dbReference>
<feature type="domain" description="4Fe-4S ferredoxin-type" evidence="8">
    <location>
        <begin position="207"/>
        <end position="236"/>
    </location>
</feature>
<dbReference type="Gene3D" id="3.30.70.20">
    <property type="match status" value="7"/>
</dbReference>
<evidence type="ECO:0000256" key="1">
    <source>
        <dbReference type="ARBA" id="ARBA00022448"/>
    </source>
</evidence>
<dbReference type="Proteomes" id="UP000232133">
    <property type="component" value="Chromosome"/>
</dbReference>
<gene>
    <name evidence="9" type="ORF">BK798_07140</name>
</gene>
<organism evidence="9 10">
    <name type="scientific">Methanobrevibacter smithii</name>
    <dbReference type="NCBI Taxonomy" id="2173"/>
    <lineage>
        <taxon>Archaea</taxon>
        <taxon>Methanobacteriati</taxon>
        <taxon>Methanobacteriota</taxon>
        <taxon>Methanomada group</taxon>
        <taxon>Methanobacteria</taxon>
        <taxon>Methanobacteriales</taxon>
        <taxon>Methanobacteriaceae</taxon>
        <taxon>Methanobrevibacter</taxon>
    </lineage>
</organism>
<keyword evidence="2" id="KW-0004">4Fe-4S</keyword>
<feature type="domain" description="4Fe-4S ferredoxin-type" evidence="8">
    <location>
        <begin position="1"/>
        <end position="29"/>
    </location>
</feature>
<evidence type="ECO:0000256" key="2">
    <source>
        <dbReference type="ARBA" id="ARBA00022485"/>
    </source>
</evidence>
<feature type="domain" description="4Fe-4S ferredoxin-type" evidence="8">
    <location>
        <begin position="237"/>
        <end position="266"/>
    </location>
</feature>
<dbReference type="AlphaFoldDB" id="A0A2H4U7W7"/>
<evidence type="ECO:0000256" key="3">
    <source>
        <dbReference type="ARBA" id="ARBA00022723"/>
    </source>
</evidence>
<dbReference type="SUPFAM" id="SSF54862">
    <property type="entry name" value="4Fe-4S ferredoxins"/>
    <property type="match status" value="4"/>
</dbReference>
<sequence>MIVFNEDGCIRCGACEGTCPTSAIDVTPTSIIHCDTCGGEPKCADVCPEGALKVETYSIAEGAEEQIRLVFNSTLCNSCGKCEEACPQDTIKLTGNDLMEVEGFCVMCQKCVDICPVDVIGIPGIVEPKGEVIDLDGKGPIYINDCVGCGTCVDPCPVSAITLDEIGGTISIADDVCIKCGLCSQTCPWNAVFIAEKKPAKRAKTINAFDLELSKCIGCNTCVEACPGDFIKANSANLSVLIPDACAACQLCVKLCPTDALSMDVEWAEGVPADTEGLGYDAEKCDFVGACANKCPTEAIRVVTKTGMLCPALEETDAEPSFASCIRCGACAAVCSNDALSVGSIEKVIDGETVTRDRIEFNPYKCNECGDCIEACPYNMLHATGNEKFPIMGFCTLCGQCIDACPKHALYDV</sequence>
<keyword evidence="7" id="KW-0411">Iron-sulfur</keyword>
<feature type="domain" description="4Fe-4S ferredoxin-type" evidence="8">
    <location>
        <begin position="168"/>
        <end position="197"/>
    </location>
</feature>
<dbReference type="PROSITE" id="PS00198">
    <property type="entry name" value="4FE4S_FER_1"/>
    <property type="match status" value="7"/>
</dbReference>
<accession>A0A2H4U7W7</accession>
<dbReference type="PROSITE" id="PS51379">
    <property type="entry name" value="4FE4S_FER_2"/>
    <property type="match status" value="11"/>
</dbReference>
<feature type="domain" description="4Fe-4S ferredoxin-type" evidence="8">
    <location>
        <begin position="276"/>
        <end position="305"/>
    </location>
</feature>
<keyword evidence="5" id="KW-0249">Electron transport</keyword>
<feature type="domain" description="4Fe-4S ferredoxin-type" evidence="8">
    <location>
        <begin position="139"/>
        <end position="166"/>
    </location>
</feature>
<keyword evidence="3" id="KW-0479">Metal-binding</keyword>
<keyword evidence="4" id="KW-0677">Repeat</keyword>
<dbReference type="GeneID" id="71695820"/>
<dbReference type="GO" id="GO:0046872">
    <property type="term" value="F:metal ion binding"/>
    <property type="evidence" value="ECO:0007669"/>
    <property type="project" value="UniProtKB-KW"/>
</dbReference>
<dbReference type="InterPro" id="IPR017896">
    <property type="entry name" value="4Fe4S_Fe-S-bd"/>
</dbReference>
<feature type="domain" description="4Fe-4S ferredoxin-type" evidence="8">
    <location>
        <begin position="387"/>
        <end position="413"/>
    </location>
</feature>
<feature type="domain" description="4Fe-4S ferredoxin-type" evidence="8">
    <location>
        <begin position="67"/>
        <end position="96"/>
    </location>
</feature>
<dbReference type="Pfam" id="PF12838">
    <property type="entry name" value="Fer4_7"/>
    <property type="match status" value="3"/>
</dbReference>
<evidence type="ECO:0000256" key="6">
    <source>
        <dbReference type="ARBA" id="ARBA00023004"/>
    </source>
</evidence>
<name>A0A2H4U7W7_METSM</name>
<dbReference type="EMBL" id="CP017803">
    <property type="protein sequence ID" value="ATZ60210.1"/>
    <property type="molecule type" value="Genomic_DNA"/>
</dbReference>
<feature type="domain" description="4Fe-4S ferredoxin-type" evidence="8">
    <location>
        <begin position="357"/>
        <end position="386"/>
    </location>
</feature>
<evidence type="ECO:0000256" key="5">
    <source>
        <dbReference type="ARBA" id="ARBA00022982"/>
    </source>
</evidence>
<evidence type="ECO:0000313" key="9">
    <source>
        <dbReference type="EMBL" id="ATZ60210.1"/>
    </source>
</evidence>
<evidence type="ECO:0000259" key="8">
    <source>
        <dbReference type="PROSITE" id="PS51379"/>
    </source>
</evidence>
<dbReference type="Pfam" id="PF12798">
    <property type="entry name" value="Fer4_3"/>
    <property type="match status" value="1"/>
</dbReference>